<keyword evidence="4" id="KW-0805">Transcription regulation</keyword>
<evidence type="ECO:0000256" key="3">
    <source>
        <dbReference type="ARBA" id="ARBA00022884"/>
    </source>
</evidence>
<evidence type="ECO:0000256" key="5">
    <source>
        <dbReference type="ARBA" id="ARBA00023163"/>
    </source>
</evidence>
<dbReference type="InterPro" id="IPR015946">
    <property type="entry name" value="KH_dom-like_a/b"/>
</dbReference>
<dbReference type="GO" id="GO:0003723">
    <property type="term" value="F:RNA binding"/>
    <property type="evidence" value="ECO:0007669"/>
    <property type="project" value="UniProtKB-UniRule"/>
</dbReference>
<sequence length="137" mass="15466">MKLGKTEIHYINALEDLAGVSARDCLAKEDEIIFLVNGKQMGLAIGKNGQTIAKVRERIGKSIELFEYAESAVDFVRKAFYKVPIKETAFSERQGRKVLIASFEAEHKKKALQSLGKLRKIKEILKRNYGVADLIIR</sequence>
<evidence type="ECO:0000313" key="9">
    <source>
        <dbReference type="EMBL" id="MBS3063161.1"/>
    </source>
</evidence>
<accession>A0A7J4JE50</accession>
<evidence type="ECO:0000256" key="2">
    <source>
        <dbReference type="ARBA" id="ARBA00022490"/>
    </source>
</evidence>
<evidence type="ECO:0000313" key="10">
    <source>
        <dbReference type="Proteomes" id="UP000564964"/>
    </source>
</evidence>
<reference evidence="8" key="1">
    <citation type="journal article" date="2020" name="bioRxiv">
        <title>A rank-normalized archaeal taxonomy based on genome phylogeny resolves widespread incomplete and uneven classifications.</title>
        <authorList>
            <person name="Rinke C."/>
            <person name="Chuvochina M."/>
            <person name="Mussig A.J."/>
            <person name="Chaumeil P.-A."/>
            <person name="Waite D.W."/>
            <person name="Whitman W.B."/>
            <person name="Parks D.H."/>
            <person name="Hugenholtz P."/>
        </authorList>
    </citation>
    <scope>NUCLEOTIDE SEQUENCE</scope>
    <source>
        <strain evidence="8">UBA10219</strain>
    </source>
</reference>
<dbReference type="InterPro" id="IPR004044">
    <property type="entry name" value="KH_dom_type_2"/>
</dbReference>
<dbReference type="EMBL" id="DUGH01000029">
    <property type="protein sequence ID" value="HIH16013.1"/>
    <property type="molecule type" value="Genomic_DNA"/>
</dbReference>
<organism evidence="8 10">
    <name type="scientific">Candidatus Iainarchaeum sp</name>
    <dbReference type="NCBI Taxonomy" id="3101447"/>
    <lineage>
        <taxon>Archaea</taxon>
        <taxon>Candidatus Iainarchaeota</taxon>
        <taxon>Candidatus Iainarchaeia</taxon>
        <taxon>Candidatus Iainarchaeales</taxon>
        <taxon>Candidatus Iainarchaeaceae</taxon>
        <taxon>Candidatus Iainarchaeum</taxon>
    </lineage>
</organism>
<dbReference type="Proteomes" id="UP000564964">
    <property type="component" value="Unassembled WGS sequence"/>
</dbReference>
<dbReference type="AlphaFoldDB" id="A0A7J4JE50"/>
<dbReference type="SUPFAM" id="SSF54814">
    <property type="entry name" value="Prokaryotic type KH domain (KH-domain type II)"/>
    <property type="match status" value="1"/>
</dbReference>
<evidence type="ECO:0000256" key="1">
    <source>
        <dbReference type="ARBA" id="ARBA00022472"/>
    </source>
</evidence>
<dbReference type="GO" id="GO:0006353">
    <property type="term" value="P:DNA-templated transcription termination"/>
    <property type="evidence" value="ECO:0007669"/>
    <property type="project" value="UniProtKB-KW"/>
</dbReference>
<gene>
    <name evidence="8" type="ORF">HA252_01260</name>
    <name evidence="9" type="ORF">J4203_04765</name>
</gene>
<dbReference type="InterPro" id="IPR010212">
    <property type="entry name" value="NusA_arc"/>
</dbReference>
<reference evidence="9" key="2">
    <citation type="submission" date="2021-03" db="EMBL/GenBank/DDBJ databases">
        <authorList>
            <person name="Jaffe A."/>
        </authorList>
    </citation>
    <scope>NUCLEOTIDE SEQUENCE</scope>
    <source>
        <strain evidence="9">RIFCSPLOWO2_01_FULL_58_19</strain>
    </source>
</reference>
<dbReference type="Proteomes" id="UP000678237">
    <property type="component" value="Unassembled WGS sequence"/>
</dbReference>
<feature type="domain" description="K Homology" evidence="7">
    <location>
        <begin position="28"/>
        <end position="120"/>
    </location>
</feature>
<comment type="caution">
    <text evidence="8">The sequence shown here is derived from an EMBL/GenBank/DDBJ whole genome shotgun (WGS) entry which is preliminary data.</text>
</comment>
<dbReference type="Gene3D" id="3.30.300.20">
    <property type="match status" value="1"/>
</dbReference>
<evidence type="ECO:0000313" key="8">
    <source>
        <dbReference type="EMBL" id="HIH16013.1"/>
    </source>
</evidence>
<dbReference type="SMART" id="SM00322">
    <property type="entry name" value="KH"/>
    <property type="match status" value="1"/>
</dbReference>
<keyword evidence="3 6" id="KW-0694">RNA-binding</keyword>
<protein>
    <submittedName>
        <fullName evidence="8">NusA-like transcription termination signal-binding factor</fullName>
    </submittedName>
</protein>
<dbReference type="InterPro" id="IPR004087">
    <property type="entry name" value="KH_dom"/>
</dbReference>
<dbReference type="EMBL" id="JAGVWE010000004">
    <property type="protein sequence ID" value="MBS3063161.1"/>
    <property type="molecule type" value="Genomic_DNA"/>
</dbReference>
<evidence type="ECO:0000256" key="6">
    <source>
        <dbReference type="PROSITE-ProRule" id="PRU00117"/>
    </source>
</evidence>
<dbReference type="Pfam" id="PF07650">
    <property type="entry name" value="KH_2"/>
    <property type="match status" value="1"/>
</dbReference>
<dbReference type="NCBIfam" id="TIGR01952">
    <property type="entry name" value="nusA_arch"/>
    <property type="match status" value="1"/>
</dbReference>
<keyword evidence="1" id="KW-0806">Transcription termination</keyword>
<keyword evidence="5" id="KW-0804">Transcription</keyword>
<reference evidence="9" key="3">
    <citation type="submission" date="2021-05" db="EMBL/GenBank/DDBJ databases">
        <title>Protein family content uncovers lineage relationships and bacterial pathway maintenance mechanisms in DPANN archaea.</title>
        <authorList>
            <person name="Castelle C.J."/>
            <person name="Meheust R."/>
            <person name="Jaffe A.L."/>
            <person name="Seitz K."/>
            <person name="Gong X."/>
            <person name="Baker B.J."/>
            <person name="Banfield J.F."/>
        </authorList>
    </citation>
    <scope>NUCLEOTIDE SEQUENCE</scope>
    <source>
        <strain evidence="9">RIFCSPLOWO2_01_FULL_58_19</strain>
    </source>
</reference>
<name>A0A7J4JE50_9ARCH</name>
<evidence type="ECO:0000256" key="4">
    <source>
        <dbReference type="ARBA" id="ARBA00023015"/>
    </source>
</evidence>
<evidence type="ECO:0000259" key="7">
    <source>
        <dbReference type="SMART" id="SM00322"/>
    </source>
</evidence>
<keyword evidence="2" id="KW-0963">Cytoplasm</keyword>
<dbReference type="PROSITE" id="PS50084">
    <property type="entry name" value="KH_TYPE_1"/>
    <property type="match status" value="1"/>
</dbReference>
<dbReference type="InterPro" id="IPR009019">
    <property type="entry name" value="KH_sf_prok-type"/>
</dbReference>
<proteinExistence type="predicted"/>